<evidence type="ECO:0000313" key="2">
    <source>
        <dbReference type="EMBL" id="KIA66524.1"/>
    </source>
</evidence>
<comment type="caution">
    <text evidence="2">The sequence shown here is derived from an EMBL/GenBank/DDBJ whole genome shotgun (WGS) entry which is preliminary data.</text>
</comment>
<dbReference type="EMBL" id="JNFP01000002">
    <property type="protein sequence ID" value="KIA66524.1"/>
    <property type="molecule type" value="Genomic_DNA"/>
</dbReference>
<name>A0ABR4ZMV4_9NOCA</name>
<evidence type="ECO:0000256" key="1">
    <source>
        <dbReference type="SAM" id="MobiDB-lite"/>
    </source>
</evidence>
<dbReference type="RefSeq" id="WP_043664220.1">
    <property type="nucleotide sequence ID" value="NZ_BDCI01000007.1"/>
</dbReference>
<organism evidence="2 3">
    <name type="scientific">Nocardia vulneris</name>
    <dbReference type="NCBI Taxonomy" id="1141657"/>
    <lineage>
        <taxon>Bacteria</taxon>
        <taxon>Bacillati</taxon>
        <taxon>Actinomycetota</taxon>
        <taxon>Actinomycetes</taxon>
        <taxon>Mycobacteriales</taxon>
        <taxon>Nocardiaceae</taxon>
        <taxon>Nocardia</taxon>
    </lineage>
</organism>
<keyword evidence="3" id="KW-1185">Reference proteome</keyword>
<reference evidence="2 3" key="1">
    <citation type="journal article" date="2014" name="Int. J. Syst. Evol. Microbiol.">
        <title>Nocardia vulneris sp. nov., isolated from wounds of human patients in North America.</title>
        <authorList>
            <person name="Lasker B.A."/>
            <person name="Bell M."/>
            <person name="Klenk H.P."/>
            <person name="Sproer C."/>
            <person name="Schumann C."/>
            <person name="Schumann P."/>
            <person name="Brown J.M."/>
        </authorList>
    </citation>
    <scope>NUCLEOTIDE SEQUENCE [LARGE SCALE GENOMIC DNA]</scope>
    <source>
        <strain evidence="2 3">W9851</strain>
    </source>
</reference>
<sequence>MRRKIFGRRKGRTATTASAATPRPVVQIQRPPDSVRARAFGLGLAGSGAAHFTAPRAFDPLTARAFPRATRRWTYRNGFTEMVLGLAITFRRSRPIGSVGFIAYLAFLASRLAGARPIEQSTTVPPQVQTRTPVAASA</sequence>
<accession>A0ABR4ZMV4</accession>
<evidence type="ECO:0000313" key="3">
    <source>
        <dbReference type="Proteomes" id="UP000031364"/>
    </source>
</evidence>
<protein>
    <submittedName>
        <fullName evidence="2">Uncharacterized protein</fullName>
    </submittedName>
</protein>
<feature type="compositionally biased region" description="Basic residues" evidence="1">
    <location>
        <begin position="1"/>
        <end position="12"/>
    </location>
</feature>
<dbReference type="Proteomes" id="UP000031364">
    <property type="component" value="Unassembled WGS sequence"/>
</dbReference>
<proteinExistence type="predicted"/>
<feature type="region of interest" description="Disordered" evidence="1">
    <location>
        <begin position="1"/>
        <end position="22"/>
    </location>
</feature>
<gene>
    <name evidence="2" type="ORF">FG87_02800</name>
</gene>